<dbReference type="SUPFAM" id="SSF81296">
    <property type="entry name" value="E set domains"/>
    <property type="match status" value="1"/>
</dbReference>
<feature type="region of interest" description="Disordered" evidence="1">
    <location>
        <begin position="1"/>
        <end position="37"/>
    </location>
</feature>
<feature type="compositionally biased region" description="Polar residues" evidence="1">
    <location>
        <begin position="443"/>
        <end position="458"/>
    </location>
</feature>
<evidence type="ECO:0000313" key="3">
    <source>
        <dbReference type="Proteomes" id="UP000813824"/>
    </source>
</evidence>
<dbReference type="AlphaFoldDB" id="A0A8K0XRA8"/>
<dbReference type="Proteomes" id="UP000813824">
    <property type="component" value="Unassembled WGS sequence"/>
</dbReference>
<dbReference type="InterPro" id="IPR014752">
    <property type="entry name" value="Arrestin-like_C"/>
</dbReference>
<dbReference type="InterPro" id="IPR014756">
    <property type="entry name" value="Ig_E-set"/>
</dbReference>
<evidence type="ECO:0008006" key="4">
    <source>
        <dbReference type="Google" id="ProtNLM"/>
    </source>
</evidence>
<feature type="compositionally biased region" description="Low complexity" evidence="1">
    <location>
        <begin position="1"/>
        <end position="15"/>
    </location>
</feature>
<keyword evidence="3" id="KW-1185">Reference proteome</keyword>
<protein>
    <recommendedName>
        <fullName evidence="4">Arrestin-like N-terminal domain-containing protein</fullName>
    </recommendedName>
</protein>
<name>A0A8K0XRA8_9AGAR</name>
<evidence type="ECO:0000256" key="1">
    <source>
        <dbReference type="SAM" id="MobiDB-lite"/>
    </source>
</evidence>
<accession>A0A8K0XRA8</accession>
<gene>
    <name evidence="2" type="ORF">BXZ70DRAFT_999481</name>
</gene>
<evidence type="ECO:0000313" key="2">
    <source>
        <dbReference type="EMBL" id="KAH8102043.1"/>
    </source>
</evidence>
<dbReference type="Gene3D" id="2.60.40.640">
    <property type="match status" value="1"/>
</dbReference>
<proteinExistence type="predicted"/>
<comment type="caution">
    <text evidence="2">The sequence shown here is derived from an EMBL/GenBank/DDBJ whole genome shotgun (WGS) entry which is preliminary data.</text>
</comment>
<organism evidence="2 3">
    <name type="scientific">Cristinia sonorae</name>
    <dbReference type="NCBI Taxonomy" id="1940300"/>
    <lineage>
        <taxon>Eukaryota</taxon>
        <taxon>Fungi</taxon>
        <taxon>Dikarya</taxon>
        <taxon>Basidiomycota</taxon>
        <taxon>Agaricomycotina</taxon>
        <taxon>Agaricomycetes</taxon>
        <taxon>Agaricomycetidae</taxon>
        <taxon>Agaricales</taxon>
        <taxon>Pleurotineae</taxon>
        <taxon>Stephanosporaceae</taxon>
        <taxon>Cristinia</taxon>
    </lineage>
</organism>
<feature type="region of interest" description="Disordered" evidence="1">
    <location>
        <begin position="432"/>
        <end position="458"/>
    </location>
</feature>
<dbReference type="OrthoDB" id="3261578at2759"/>
<reference evidence="2" key="1">
    <citation type="journal article" date="2021" name="New Phytol.">
        <title>Evolutionary innovations through gain and loss of genes in the ectomycorrhizal Boletales.</title>
        <authorList>
            <person name="Wu G."/>
            <person name="Miyauchi S."/>
            <person name="Morin E."/>
            <person name="Kuo A."/>
            <person name="Drula E."/>
            <person name="Varga T."/>
            <person name="Kohler A."/>
            <person name="Feng B."/>
            <person name="Cao Y."/>
            <person name="Lipzen A."/>
            <person name="Daum C."/>
            <person name="Hundley H."/>
            <person name="Pangilinan J."/>
            <person name="Johnson J."/>
            <person name="Barry K."/>
            <person name="LaButti K."/>
            <person name="Ng V."/>
            <person name="Ahrendt S."/>
            <person name="Min B."/>
            <person name="Choi I.G."/>
            <person name="Park H."/>
            <person name="Plett J.M."/>
            <person name="Magnuson J."/>
            <person name="Spatafora J.W."/>
            <person name="Nagy L.G."/>
            <person name="Henrissat B."/>
            <person name="Grigoriev I.V."/>
            <person name="Yang Z.L."/>
            <person name="Xu J."/>
            <person name="Martin F.M."/>
        </authorList>
    </citation>
    <scope>NUCLEOTIDE SEQUENCE</scope>
    <source>
        <strain evidence="2">KKN 215</strain>
    </source>
</reference>
<dbReference type="EMBL" id="JAEVFJ010000010">
    <property type="protein sequence ID" value="KAH8102043.1"/>
    <property type="molecule type" value="Genomic_DNA"/>
</dbReference>
<feature type="compositionally biased region" description="Polar residues" evidence="1">
    <location>
        <begin position="23"/>
        <end position="37"/>
    </location>
</feature>
<sequence>MSPNSSMPSSSRLPSYDGRRHTSNYGNHRGSTASINSSQWTEHHYTLSDARDPPWATLMVRSRAPLPTHLPSTFEGEDITGEILLDLTREDSSIKGVVVSIIGQITTSAIDMHPFLTLRQELWSADMGDPGQRRGAPFNGKLLGRYRWPFTFKIPPYVEFAGSSGSNETFRVPPSFSERMTRVHIQYQLIAVIRRGKFRIDNQLSTVFSFTPFIHPAPFTEARQEAYRHGHPIPGPDQDPEGWESLTSVDVGGTVFSTRAVDAKCRLSLAKPLSYTRGTVIPCSLCIECSDAQALDLLSMPQAIDIRLLRHISKVTTEVVSKSTGKSKYAVDFEQTAQEIRSAVWWLSYDDSYRRVLCGEIHLPKDLKPNCRIGKFDLHVRSIPSDCSLSYTVEMFPMKAIAFSSHETTAAALLVQPVEIVTAYSAGPRPRTYSPSLPPGYNDASSSTRPSSEYSFRV</sequence>